<sequence>MAGAASRQTCPNVFHHAPPAARSPRRPYPARTHGPQFLRQAGTRPSRPSRRLPPCRLCRRRPKAHTPARRASPYAAVAAGAPPLIQYGALPRAA</sequence>
<gene>
    <name evidence="2" type="ORF">E2C01_100029</name>
</gene>
<keyword evidence="3" id="KW-1185">Reference proteome</keyword>
<accession>A0A5B7KGD3</accession>
<feature type="compositionally biased region" description="Polar residues" evidence="1">
    <location>
        <begin position="1"/>
        <end position="11"/>
    </location>
</feature>
<dbReference type="Proteomes" id="UP000324222">
    <property type="component" value="Unassembled WGS sequence"/>
</dbReference>
<evidence type="ECO:0000313" key="2">
    <source>
        <dbReference type="EMBL" id="MPD04348.1"/>
    </source>
</evidence>
<dbReference type="AlphaFoldDB" id="A0A5B7KGD3"/>
<feature type="region of interest" description="Disordered" evidence="1">
    <location>
        <begin position="1"/>
        <end position="55"/>
    </location>
</feature>
<proteinExistence type="predicted"/>
<name>A0A5B7KGD3_PORTR</name>
<comment type="caution">
    <text evidence="2">The sequence shown here is derived from an EMBL/GenBank/DDBJ whole genome shotgun (WGS) entry which is preliminary data.</text>
</comment>
<evidence type="ECO:0000313" key="3">
    <source>
        <dbReference type="Proteomes" id="UP000324222"/>
    </source>
</evidence>
<organism evidence="2 3">
    <name type="scientific">Portunus trituberculatus</name>
    <name type="common">Swimming crab</name>
    <name type="synonym">Neptunus trituberculatus</name>
    <dbReference type="NCBI Taxonomy" id="210409"/>
    <lineage>
        <taxon>Eukaryota</taxon>
        <taxon>Metazoa</taxon>
        <taxon>Ecdysozoa</taxon>
        <taxon>Arthropoda</taxon>
        <taxon>Crustacea</taxon>
        <taxon>Multicrustacea</taxon>
        <taxon>Malacostraca</taxon>
        <taxon>Eumalacostraca</taxon>
        <taxon>Eucarida</taxon>
        <taxon>Decapoda</taxon>
        <taxon>Pleocyemata</taxon>
        <taxon>Brachyura</taxon>
        <taxon>Eubrachyura</taxon>
        <taxon>Portunoidea</taxon>
        <taxon>Portunidae</taxon>
        <taxon>Portuninae</taxon>
        <taxon>Portunus</taxon>
    </lineage>
</organism>
<reference evidence="2 3" key="1">
    <citation type="submission" date="2019-05" db="EMBL/GenBank/DDBJ databases">
        <title>Another draft genome of Portunus trituberculatus and its Hox gene families provides insights of decapod evolution.</title>
        <authorList>
            <person name="Jeong J.-H."/>
            <person name="Song I."/>
            <person name="Kim S."/>
            <person name="Choi T."/>
            <person name="Kim D."/>
            <person name="Ryu S."/>
            <person name="Kim W."/>
        </authorList>
    </citation>
    <scope>NUCLEOTIDE SEQUENCE [LARGE SCALE GENOMIC DNA]</scope>
    <source>
        <tissue evidence="2">Muscle</tissue>
    </source>
</reference>
<protein>
    <submittedName>
        <fullName evidence="2">Uncharacterized protein</fullName>
    </submittedName>
</protein>
<evidence type="ECO:0000256" key="1">
    <source>
        <dbReference type="SAM" id="MobiDB-lite"/>
    </source>
</evidence>
<dbReference type="EMBL" id="VSRR010140665">
    <property type="protein sequence ID" value="MPD04348.1"/>
    <property type="molecule type" value="Genomic_DNA"/>
</dbReference>